<name>A0A5C5ZQQ1_9BACT</name>
<dbReference type="CDD" id="cd11575">
    <property type="entry name" value="GH99_GH71_like_3"/>
    <property type="match status" value="1"/>
</dbReference>
<evidence type="ECO:0000256" key="1">
    <source>
        <dbReference type="ARBA" id="ARBA00004323"/>
    </source>
</evidence>
<dbReference type="PANTHER" id="PTHR13572">
    <property type="entry name" value="ENDO-ALPHA-1,2-MANNOSIDASE"/>
    <property type="match status" value="1"/>
</dbReference>
<comment type="subcellular location">
    <subcellularLocation>
        <location evidence="1">Golgi apparatus membrane</location>
        <topology evidence="1">Single-pass type II membrane protein</topology>
    </subcellularLocation>
</comment>
<feature type="chain" id="PRO_5023046980" description="Glycosyl hydrolase family 71" evidence="8">
    <location>
        <begin position="25"/>
        <end position="394"/>
    </location>
</feature>
<reference evidence="9 10" key="1">
    <citation type="submission" date="2019-02" db="EMBL/GenBank/DDBJ databases">
        <title>Deep-cultivation of Planctomycetes and their phenomic and genomic characterization uncovers novel biology.</title>
        <authorList>
            <person name="Wiegand S."/>
            <person name="Jogler M."/>
            <person name="Boedeker C."/>
            <person name="Pinto D."/>
            <person name="Vollmers J."/>
            <person name="Rivas-Marin E."/>
            <person name="Kohn T."/>
            <person name="Peeters S.H."/>
            <person name="Heuer A."/>
            <person name="Rast P."/>
            <person name="Oberbeckmann S."/>
            <person name="Bunk B."/>
            <person name="Jeske O."/>
            <person name="Meyerdierks A."/>
            <person name="Storesund J.E."/>
            <person name="Kallscheuer N."/>
            <person name="Luecker S."/>
            <person name="Lage O.M."/>
            <person name="Pohl T."/>
            <person name="Merkel B.J."/>
            <person name="Hornburger P."/>
            <person name="Mueller R.-W."/>
            <person name="Bruemmer F."/>
            <person name="Labrenz M."/>
            <person name="Spormann A.M."/>
            <person name="Op Den Camp H."/>
            <person name="Overmann J."/>
            <person name="Amann R."/>
            <person name="Jetten M.S.M."/>
            <person name="Mascher T."/>
            <person name="Medema M.H."/>
            <person name="Devos D.P."/>
            <person name="Kaster A.-K."/>
            <person name="Ovreas L."/>
            <person name="Rohde M."/>
            <person name="Galperin M.Y."/>
            <person name="Jogler C."/>
        </authorList>
    </citation>
    <scope>NUCLEOTIDE SEQUENCE [LARGE SCALE GENOMIC DNA]</scope>
    <source>
        <strain evidence="9 10">Pla100</strain>
    </source>
</reference>
<keyword evidence="4" id="KW-0735">Signal-anchor</keyword>
<dbReference type="GO" id="GO:0004559">
    <property type="term" value="F:alpha-mannosidase activity"/>
    <property type="evidence" value="ECO:0007669"/>
    <property type="project" value="TreeGrafter"/>
</dbReference>
<dbReference type="AlphaFoldDB" id="A0A5C5ZQQ1"/>
<feature type="signal peptide" evidence="8">
    <location>
        <begin position="1"/>
        <end position="24"/>
    </location>
</feature>
<keyword evidence="6" id="KW-0333">Golgi apparatus</keyword>
<evidence type="ECO:0000256" key="4">
    <source>
        <dbReference type="ARBA" id="ARBA00022968"/>
    </source>
</evidence>
<keyword evidence="3" id="KW-0378">Hydrolase</keyword>
<dbReference type="RefSeq" id="WP_146581771.1">
    <property type="nucleotide sequence ID" value="NZ_SJPM01000018.1"/>
</dbReference>
<evidence type="ECO:0000313" key="9">
    <source>
        <dbReference type="EMBL" id="TWT89395.1"/>
    </source>
</evidence>
<comment type="caution">
    <text evidence="9">The sequence shown here is derived from an EMBL/GenBank/DDBJ whole genome shotgun (WGS) entry which is preliminary data.</text>
</comment>
<evidence type="ECO:0000256" key="7">
    <source>
        <dbReference type="ARBA" id="ARBA00023136"/>
    </source>
</evidence>
<dbReference type="PANTHER" id="PTHR13572:SF4">
    <property type="entry name" value="RE57134P"/>
    <property type="match status" value="1"/>
</dbReference>
<evidence type="ECO:0000256" key="8">
    <source>
        <dbReference type="SAM" id="SignalP"/>
    </source>
</evidence>
<keyword evidence="10" id="KW-1185">Reference proteome</keyword>
<accession>A0A5C5ZQQ1</accession>
<keyword evidence="5" id="KW-1133">Transmembrane helix</keyword>
<sequence precursor="true">MIRVVLLMVVVGATAFAPNPPLYAQPPVRNPTILAHYMPWYAAKPMSERWGWHWTMDRFDPEKTVDGQREIASHYYPIIGPYDSGDEDVIECHLLMMKAAGIDGVIVDWYGLTDLNDYAILHRNTTRVLQQCERLKMKFVICYEDQTIPKLVDAQRIDATERVSHAASEIQWLTQYWFQSPAYLKLDDRPILLSFGHAGLNDDEWTQCLVQVPTPIAYFSQDYRRSCAVGGFGWPSPRNGLTQVGRFASEAQKWTHAIPAAFPRFNDIYSEANVSEGYPILDDNQGRTLSGSLMHALKWNPVAIQIATWNDWGEGTQIEPSREFGFRDLEIIQRVLKSRQSGSKIPESAALALPLELLKLRRNQSAPKRTLDELADLMADREWDRAESSWPTSR</sequence>
<evidence type="ECO:0000313" key="10">
    <source>
        <dbReference type="Proteomes" id="UP000316213"/>
    </source>
</evidence>
<dbReference type="Pfam" id="PF16317">
    <property type="entry name" value="Glyco_hydro_99"/>
    <property type="match status" value="1"/>
</dbReference>
<dbReference type="Proteomes" id="UP000316213">
    <property type="component" value="Unassembled WGS sequence"/>
</dbReference>
<dbReference type="InterPro" id="IPR026071">
    <property type="entry name" value="Glyco_Hydrolase_99"/>
</dbReference>
<gene>
    <name evidence="9" type="ORF">Pla100_55580</name>
</gene>
<organism evidence="9 10">
    <name type="scientific">Neorhodopirellula pilleata</name>
    <dbReference type="NCBI Taxonomy" id="2714738"/>
    <lineage>
        <taxon>Bacteria</taxon>
        <taxon>Pseudomonadati</taxon>
        <taxon>Planctomycetota</taxon>
        <taxon>Planctomycetia</taxon>
        <taxon>Pirellulales</taxon>
        <taxon>Pirellulaceae</taxon>
        <taxon>Neorhodopirellula</taxon>
    </lineage>
</organism>
<protein>
    <recommendedName>
        <fullName evidence="11">Glycosyl hydrolase family 71</fullName>
    </recommendedName>
</protein>
<proteinExistence type="predicted"/>
<evidence type="ECO:0000256" key="3">
    <source>
        <dbReference type="ARBA" id="ARBA00022801"/>
    </source>
</evidence>
<evidence type="ECO:0008006" key="11">
    <source>
        <dbReference type="Google" id="ProtNLM"/>
    </source>
</evidence>
<evidence type="ECO:0000256" key="2">
    <source>
        <dbReference type="ARBA" id="ARBA00022692"/>
    </source>
</evidence>
<keyword evidence="7" id="KW-0472">Membrane</keyword>
<evidence type="ECO:0000256" key="5">
    <source>
        <dbReference type="ARBA" id="ARBA00022989"/>
    </source>
</evidence>
<keyword evidence="8" id="KW-0732">Signal</keyword>
<dbReference type="Gene3D" id="3.20.20.80">
    <property type="entry name" value="Glycosidases"/>
    <property type="match status" value="1"/>
</dbReference>
<dbReference type="EMBL" id="SJPM01000018">
    <property type="protein sequence ID" value="TWT89395.1"/>
    <property type="molecule type" value="Genomic_DNA"/>
</dbReference>
<keyword evidence="2" id="KW-0812">Transmembrane</keyword>
<dbReference type="OrthoDB" id="9816564at2"/>
<evidence type="ECO:0000256" key="6">
    <source>
        <dbReference type="ARBA" id="ARBA00023034"/>
    </source>
</evidence>